<sequence>MRRRSVLLLSSLVALSSAAIHAQDLSPRAYVITPIHSNAVILTWAYFDGGVDFNGTVPISGATGTYNVPIFSLYHTLNFFGRSANLTASLPYAVGNFTGTVMGQQQAIYRSGLLDTSIRFSVNLRGGPAMTPQVFSKWKQKTLIGLSVKIIAPTGQYDPTKLVNWGINRWAFKPELGYSKRWNHWVLDGYGGAWFYTTNPASFDQPTPKPQTEAPIGSLEGHLSYDLKPRYWVSLDGNFWFGGVTTLNGIQNLQTKQTGSRIGGTASVPIGKHQSIKINYSNGTYIRFGGNYQNVSLAWQYSWLGKPN</sequence>
<accession>A0A9X0QFY8</accession>
<reference evidence="2 3" key="1">
    <citation type="submission" date="2020-08" db="EMBL/GenBank/DDBJ databases">
        <title>Genomic Encyclopedia of Type Strains, Phase IV (KMG-V): Genome sequencing to study the core and pangenomes of soil and plant-associated prokaryotes.</title>
        <authorList>
            <person name="Whitman W."/>
        </authorList>
    </citation>
    <scope>NUCLEOTIDE SEQUENCE [LARGE SCALE GENOMIC DNA]</scope>
    <source>
        <strain evidence="2 3">X5P2</strain>
    </source>
</reference>
<dbReference type="RefSeq" id="WP_183978447.1">
    <property type="nucleotide sequence ID" value="NZ_JACHEB010000007.1"/>
</dbReference>
<evidence type="ECO:0000313" key="3">
    <source>
        <dbReference type="Proteomes" id="UP000535182"/>
    </source>
</evidence>
<comment type="caution">
    <text evidence="2">The sequence shown here is derived from an EMBL/GenBank/DDBJ whole genome shotgun (WGS) entry which is preliminary data.</text>
</comment>
<dbReference type="AlphaFoldDB" id="A0A9X0QFY8"/>
<organism evidence="2 3">
    <name type="scientific">Tunturiibacter gelidiferens</name>
    <dbReference type="NCBI Taxonomy" id="3069689"/>
    <lineage>
        <taxon>Bacteria</taxon>
        <taxon>Pseudomonadati</taxon>
        <taxon>Acidobacteriota</taxon>
        <taxon>Terriglobia</taxon>
        <taxon>Terriglobales</taxon>
        <taxon>Acidobacteriaceae</taxon>
        <taxon>Tunturiibacter</taxon>
    </lineage>
</organism>
<keyword evidence="1" id="KW-0732">Signal</keyword>
<feature type="chain" id="PRO_5040822575" description="Transporter" evidence="1">
    <location>
        <begin position="23"/>
        <end position="308"/>
    </location>
</feature>
<name>A0A9X0QFY8_9BACT</name>
<dbReference type="Pfam" id="PF13557">
    <property type="entry name" value="Phenol_MetA_deg"/>
    <property type="match status" value="1"/>
</dbReference>
<dbReference type="EMBL" id="JACHEB010000007">
    <property type="protein sequence ID" value="MBB5329712.1"/>
    <property type="molecule type" value="Genomic_DNA"/>
</dbReference>
<proteinExistence type="predicted"/>
<dbReference type="InterPro" id="IPR025737">
    <property type="entry name" value="FApF"/>
</dbReference>
<dbReference type="Proteomes" id="UP000535182">
    <property type="component" value="Unassembled WGS sequence"/>
</dbReference>
<feature type="signal peptide" evidence="1">
    <location>
        <begin position="1"/>
        <end position="22"/>
    </location>
</feature>
<protein>
    <recommendedName>
        <fullName evidence="4">Transporter</fullName>
    </recommendedName>
</protein>
<keyword evidence="3" id="KW-1185">Reference proteome</keyword>
<evidence type="ECO:0000256" key="1">
    <source>
        <dbReference type="SAM" id="SignalP"/>
    </source>
</evidence>
<gene>
    <name evidence="2" type="ORF">HDF14_003334</name>
</gene>
<evidence type="ECO:0008006" key="4">
    <source>
        <dbReference type="Google" id="ProtNLM"/>
    </source>
</evidence>
<evidence type="ECO:0000313" key="2">
    <source>
        <dbReference type="EMBL" id="MBB5329712.1"/>
    </source>
</evidence>